<dbReference type="AlphaFoldDB" id="A0A532V0H7"/>
<dbReference type="InterPro" id="IPR000073">
    <property type="entry name" value="AB_hydrolase_1"/>
</dbReference>
<feature type="signal peptide" evidence="2">
    <location>
        <begin position="1"/>
        <end position="28"/>
    </location>
</feature>
<feature type="domain" description="AB hydrolase-1" evidence="3">
    <location>
        <begin position="97"/>
        <end position="248"/>
    </location>
</feature>
<dbReference type="InterPro" id="IPR029058">
    <property type="entry name" value="AB_hydrolase_fold"/>
</dbReference>
<reference evidence="4 5" key="1">
    <citation type="submission" date="2017-06" db="EMBL/GenBank/DDBJ databases">
        <title>Novel microbial phyla capable of carbon fixation and sulfur reduction in deep-sea sediments.</title>
        <authorList>
            <person name="Huang J."/>
            <person name="Baker B."/>
            <person name="Wang Y."/>
        </authorList>
    </citation>
    <scope>NUCLEOTIDE SEQUENCE [LARGE SCALE GENOMIC DNA]</scope>
    <source>
        <strain evidence="4">B3_LCP</strain>
    </source>
</reference>
<protein>
    <recommendedName>
        <fullName evidence="3">AB hydrolase-1 domain-containing protein</fullName>
    </recommendedName>
</protein>
<evidence type="ECO:0000313" key="5">
    <source>
        <dbReference type="Proteomes" id="UP000319619"/>
    </source>
</evidence>
<name>A0A532V0H7_UNCL8</name>
<dbReference type="PANTHER" id="PTHR22946">
    <property type="entry name" value="DIENELACTONE HYDROLASE DOMAIN-CONTAINING PROTEIN-RELATED"/>
    <property type="match status" value="1"/>
</dbReference>
<dbReference type="PROSITE" id="PS51257">
    <property type="entry name" value="PROKAR_LIPOPROTEIN"/>
    <property type="match status" value="1"/>
</dbReference>
<keyword evidence="2" id="KW-0732">Signal</keyword>
<comment type="similarity">
    <text evidence="1">Belongs to the AB hydrolase superfamily. FUS2 hydrolase family.</text>
</comment>
<organism evidence="4 5">
    <name type="scientific">candidate division LCP-89 bacterium B3_LCP</name>
    <dbReference type="NCBI Taxonomy" id="2012998"/>
    <lineage>
        <taxon>Bacteria</taxon>
        <taxon>Pseudomonadati</taxon>
        <taxon>Bacteria division LCP-89</taxon>
    </lineage>
</organism>
<dbReference type="Proteomes" id="UP000319619">
    <property type="component" value="Unassembled WGS sequence"/>
</dbReference>
<evidence type="ECO:0000256" key="2">
    <source>
        <dbReference type="SAM" id="SignalP"/>
    </source>
</evidence>
<evidence type="ECO:0000313" key="4">
    <source>
        <dbReference type="EMBL" id="TKJ40642.1"/>
    </source>
</evidence>
<accession>A0A532V0H7</accession>
<dbReference type="InterPro" id="IPR050261">
    <property type="entry name" value="FrsA_esterase"/>
</dbReference>
<gene>
    <name evidence="4" type="ORF">CEE37_06675</name>
</gene>
<feature type="chain" id="PRO_5022042595" description="AB hydrolase-1 domain-containing protein" evidence="2">
    <location>
        <begin position="29"/>
        <end position="321"/>
    </location>
</feature>
<proteinExistence type="inferred from homology"/>
<comment type="caution">
    <text evidence="4">The sequence shown here is derived from an EMBL/GenBank/DDBJ whole genome shotgun (WGS) entry which is preliminary data.</text>
</comment>
<dbReference type="SUPFAM" id="SSF53474">
    <property type="entry name" value="alpha/beta-Hydrolases"/>
    <property type="match status" value="1"/>
</dbReference>
<evidence type="ECO:0000259" key="3">
    <source>
        <dbReference type="Pfam" id="PF12697"/>
    </source>
</evidence>
<dbReference type="EMBL" id="NJBN01000004">
    <property type="protein sequence ID" value="TKJ40642.1"/>
    <property type="molecule type" value="Genomic_DNA"/>
</dbReference>
<dbReference type="Gene3D" id="3.40.50.1820">
    <property type="entry name" value="alpha/beta hydrolase"/>
    <property type="match status" value="1"/>
</dbReference>
<sequence length="321" mass="35200">MLHSGKTLTALSSTAIVSLMLIGSIACASEYNFEDLIAYFDYDASQQLNATQNFLEGTFFHDQYEVTFQSVHGETVTGSLTIPKPLWAGPGPYPAMLYLHGYGGSATVDPLLSDLIYLLELTYGEPYVIFAIDAQYHGSRSVPGRDMFSLNFVQDQAALATTVIDERRAIDFLESHPDVIADEIHLMGISMGAIIGALTMSVDHRPDAACLIVGGGNWTELVSASQLPPAIPMREALNDHYETIPRYFDVVDPVNTIINASPHVALQMHNGTQDVTVPTGQQLFDAAGEPKEIFWYSANHYTIVLYSFTIVGAALDWFSTY</sequence>
<dbReference type="Pfam" id="PF12697">
    <property type="entry name" value="Abhydrolase_6"/>
    <property type="match status" value="1"/>
</dbReference>
<evidence type="ECO:0000256" key="1">
    <source>
        <dbReference type="ARBA" id="ARBA00038115"/>
    </source>
</evidence>